<comment type="caution">
    <text evidence="1">The sequence shown here is derived from an EMBL/GenBank/DDBJ whole genome shotgun (WGS) entry which is preliminary data.</text>
</comment>
<dbReference type="Proteomes" id="UP000298234">
    <property type="component" value="Unassembled WGS sequence"/>
</dbReference>
<reference evidence="1 2" key="1">
    <citation type="submission" date="2019-03" db="EMBL/GenBank/DDBJ databases">
        <title>Burkholderia cepacia outbreak.</title>
        <authorList>
            <person name="Farzana R."/>
            <person name="Walsh T.R."/>
        </authorList>
    </citation>
    <scope>NUCLEOTIDE SEQUENCE [LARGE SCALE GENOMIC DNA]</scope>
    <source>
        <strain evidence="2">d13</strain>
    </source>
</reference>
<protein>
    <submittedName>
        <fullName evidence="1">Uncharacterized protein</fullName>
    </submittedName>
</protein>
<evidence type="ECO:0000313" key="2">
    <source>
        <dbReference type="Proteomes" id="UP000298234"/>
    </source>
</evidence>
<accession>A0AAX2RS03</accession>
<sequence>MGTDRSTEFEGPCRCGKGTFHIDECEPDHGWPTATPRWYESRINCRQCGAEFEIEKRGKAFVLVRRSELREIESLKHDAFEASNAFMASTDVTARLASFAAMLDAHPTMAAVHRTLSAAELEYGSVGNFRRGWRGGAAWVQSNVRPSNLVTVYRLLQVPPAELAGIKAKITELDRLDAVAYAPAKPVGAPIYQLG</sequence>
<dbReference type="AlphaFoldDB" id="A0AAX2RS03"/>
<organism evidence="1 2">
    <name type="scientific">Burkholderia cepacia</name>
    <name type="common">Pseudomonas cepacia</name>
    <dbReference type="NCBI Taxonomy" id="292"/>
    <lineage>
        <taxon>Bacteria</taxon>
        <taxon>Pseudomonadati</taxon>
        <taxon>Pseudomonadota</taxon>
        <taxon>Betaproteobacteria</taxon>
        <taxon>Burkholderiales</taxon>
        <taxon>Burkholderiaceae</taxon>
        <taxon>Burkholderia</taxon>
        <taxon>Burkholderia cepacia complex</taxon>
    </lineage>
</organism>
<gene>
    <name evidence="1" type="ORF">E3D37_15960</name>
</gene>
<name>A0AAX2RS03_BURCE</name>
<evidence type="ECO:0000313" key="1">
    <source>
        <dbReference type="EMBL" id="TEU47498.1"/>
    </source>
</evidence>
<proteinExistence type="predicted"/>
<dbReference type="RefSeq" id="WP_134256207.1">
    <property type="nucleotide sequence ID" value="NZ_SNSG01000013.1"/>
</dbReference>
<dbReference type="EMBL" id="SNSQ01000016">
    <property type="protein sequence ID" value="TEU47498.1"/>
    <property type="molecule type" value="Genomic_DNA"/>
</dbReference>